<feature type="transmembrane region" description="Helical" evidence="1">
    <location>
        <begin position="296"/>
        <end position="318"/>
    </location>
</feature>
<feature type="transmembrane region" description="Helical" evidence="1">
    <location>
        <begin position="208"/>
        <end position="227"/>
    </location>
</feature>
<accession>A0A841TU37</accession>
<dbReference type="Proteomes" id="UP000553776">
    <property type="component" value="Unassembled WGS sequence"/>
</dbReference>
<gene>
    <name evidence="2" type="ORF">H7B90_11460</name>
</gene>
<dbReference type="AlphaFoldDB" id="A0A841TU37"/>
<name>A0A841TU37_9BACL</name>
<evidence type="ECO:0000313" key="2">
    <source>
        <dbReference type="EMBL" id="MBB6692017.1"/>
    </source>
</evidence>
<reference evidence="2 3" key="1">
    <citation type="submission" date="2020-08" db="EMBL/GenBank/DDBJ databases">
        <title>Cohnella phylogeny.</title>
        <authorList>
            <person name="Dunlap C."/>
        </authorList>
    </citation>
    <scope>NUCLEOTIDE SEQUENCE [LARGE SCALE GENOMIC DNA]</scope>
    <source>
        <strain evidence="2 3">DSM 25239</strain>
    </source>
</reference>
<organism evidence="2 3">
    <name type="scientific">Cohnella xylanilytica</name>
    <dbReference type="NCBI Taxonomy" id="557555"/>
    <lineage>
        <taxon>Bacteria</taxon>
        <taxon>Bacillati</taxon>
        <taxon>Bacillota</taxon>
        <taxon>Bacilli</taxon>
        <taxon>Bacillales</taxon>
        <taxon>Paenibacillaceae</taxon>
        <taxon>Cohnella</taxon>
    </lineage>
</organism>
<sequence>MSVRDDVLLELEWRHYRHFLPYSRKGALAWAGFMGAALIASLGFLDHSGSVESRFVLGFMFAAVIGSTLAIGQSMTIWESPFKDLWLALPYPRRSLIRAKALAAMRMQLHVVAALWLVCLLDGAVRSAAGSVPDGPVGAGRLIADALAYGALYAAAVPLFVGAGFALLGMYYGRRRWLLIPFLVFLMLPYGLFGFVSDGEATLRRWMSAEFAFLYALAALAVAWLVYHGMLRFVARYGMPELSRHRAGAASFTSKNGKEGRTGEGEAPRYRVRGRGFPALYALERSRFRHFASMKAVRIVYGALLALLAIGGFFLSMYRDSMTALLQSLFIVFFVVPIPILGTLNQHEANKRRLDWWLCLPYGRTTLLWARLSAVWSSALRWIAGCLTAFYAGAFAQELALGRWDPSWRLDGVLLAYLVLVYLVGGFLLSCIMQGQPYSFRSRLATWVYTPLTFLLFFAPIAVNNWLVTDRVRLEGVDPYRWGLFGLIVLVGSPLAYAGFRTGAKWMHLYLLNTSDAVLRRRGAGPEGKI</sequence>
<evidence type="ECO:0008006" key="4">
    <source>
        <dbReference type="Google" id="ProtNLM"/>
    </source>
</evidence>
<dbReference type="RefSeq" id="WP_185136008.1">
    <property type="nucleotide sequence ID" value="NZ_JACJVR010000044.1"/>
</dbReference>
<feature type="transmembrane region" description="Helical" evidence="1">
    <location>
        <begin position="414"/>
        <end position="432"/>
    </location>
</feature>
<feature type="transmembrane region" description="Helical" evidence="1">
    <location>
        <begin position="482"/>
        <end position="500"/>
    </location>
</feature>
<comment type="caution">
    <text evidence="2">The sequence shown here is derived from an EMBL/GenBank/DDBJ whole genome shotgun (WGS) entry which is preliminary data.</text>
</comment>
<feature type="transmembrane region" description="Helical" evidence="1">
    <location>
        <begin position="177"/>
        <end position="196"/>
    </location>
</feature>
<feature type="transmembrane region" description="Helical" evidence="1">
    <location>
        <begin position="146"/>
        <end position="170"/>
    </location>
</feature>
<feature type="transmembrane region" description="Helical" evidence="1">
    <location>
        <begin position="57"/>
        <end position="78"/>
    </location>
</feature>
<proteinExistence type="predicted"/>
<feature type="transmembrane region" description="Helical" evidence="1">
    <location>
        <begin position="374"/>
        <end position="394"/>
    </location>
</feature>
<evidence type="ECO:0000256" key="1">
    <source>
        <dbReference type="SAM" id="Phobius"/>
    </source>
</evidence>
<feature type="transmembrane region" description="Helical" evidence="1">
    <location>
        <begin position="444"/>
        <end position="462"/>
    </location>
</feature>
<feature type="transmembrane region" description="Helical" evidence="1">
    <location>
        <begin position="324"/>
        <end position="344"/>
    </location>
</feature>
<protein>
    <recommendedName>
        <fullName evidence="4">ABC-2 type transport system permease protein</fullName>
    </recommendedName>
</protein>
<evidence type="ECO:0000313" key="3">
    <source>
        <dbReference type="Proteomes" id="UP000553776"/>
    </source>
</evidence>
<keyword evidence="1" id="KW-0472">Membrane</keyword>
<feature type="transmembrane region" description="Helical" evidence="1">
    <location>
        <begin position="27"/>
        <end position="45"/>
    </location>
</feature>
<dbReference type="EMBL" id="JACJVR010000044">
    <property type="protein sequence ID" value="MBB6692017.1"/>
    <property type="molecule type" value="Genomic_DNA"/>
</dbReference>
<keyword evidence="1" id="KW-0812">Transmembrane</keyword>
<keyword evidence="1" id="KW-1133">Transmembrane helix</keyword>
<keyword evidence="3" id="KW-1185">Reference proteome</keyword>